<evidence type="ECO:0000256" key="2">
    <source>
        <dbReference type="ARBA" id="ARBA00004065"/>
    </source>
</evidence>
<gene>
    <name evidence="11" type="primary">rnhA</name>
    <name evidence="13" type="ORF">EAH82_01160</name>
</gene>
<dbReference type="Gene3D" id="3.30.420.10">
    <property type="entry name" value="Ribonuclease H-like superfamily/Ribonuclease H"/>
    <property type="match status" value="1"/>
</dbReference>
<dbReference type="HAMAP" id="MF_00042">
    <property type="entry name" value="RNase_H"/>
    <property type="match status" value="1"/>
</dbReference>
<feature type="binding site" evidence="11">
    <location>
        <position position="9"/>
    </location>
    <ligand>
        <name>Mg(2+)</name>
        <dbReference type="ChEBI" id="CHEBI:18420"/>
        <label>2</label>
    </ligand>
</feature>
<dbReference type="EMBL" id="RCZI01000001">
    <property type="protein sequence ID" value="TPG30141.1"/>
    <property type="molecule type" value="Genomic_DNA"/>
</dbReference>
<feature type="binding site" evidence="11">
    <location>
        <position position="69"/>
    </location>
    <ligand>
        <name>Mg(2+)</name>
        <dbReference type="ChEBI" id="CHEBI:18420"/>
        <label>1</label>
    </ligand>
</feature>
<comment type="subcellular location">
    <subcellularLocation>
        <location evidence="11">Cytoplasm</location>
    </subcellularLocation>
</comment>
<organism evidence="13 14">
    <name type="scientific">Variovorax guangxiensis</name>
    <dbReference type="NCBI Taxonomy" id="1775474"/>
    <lineage>
        <taxon>Bacteria</taxon>
        <taxon>Pseudomonadati</taxon>
        <taxon>Pseudomonadota</taxon>
        <taxon>Betaproteobacteria</taxon>
        <taxon>Burkholderiales</taxon>
        <taxon>Comamonadaceae</taxon>
        <taxon>Variovorax</taxon>
    </lineage>
</organism>
<dbReference type="GO" id="GO:0043137">
    <property type="term" value="P:DNA replication, removal of RNA primer"/>
    <property type="evidence" value="ECO:0007669"/>
    <property type="project" value="TreeGrafter"/>
</dbReference>
<comment type="subunit">
    <text evidence="4 11">Monomer.</text>
</comment>
<protein>
    <recommendedName>
        <fullName evidence="5 11">Ribonuclease H</fullName>
        <shortName evidence="11">RNase H</shortName>
        <ecNumber evidence="5 11">3.1.26.4</ecNumber>
    </recommendedName>
</protein>
<dbReference type="GO" id="GO:0000287">
    <property type="term" value="F:magnesium ion binding"/>
    <property type="evidence" value="ECO:0007669"/>
    <property type="project" value="UniProtKB-UniRule"/>
</dbReference>
<dbReference type="PANTHER" id="PTHR10642:SF26">
    <property type="entry name" value="RIBONUCLEASE H1"/>
    <property type="match status" value="1"/>
</dbReference>
<keyword evidence="8 11" id="KW-0255">Endonuclease</keyword>
<keyword evidence="7 11" id="KW-0479">Metal-binding</keyword>
<evidence type="ECO:0000256" key="11">
    <source>
        <dbReference type="HAMAP-Rule" id="MF_00042"/>
    </source>
</evidence>
<evidence type="ECO:0000256" key="9">
    <source>
        <dbReference type="ARBA" id="ARBA00022801"/>
    </source>
</evidence>
<proteinExistence type="inferred from homology"/>
<dbReference type="InterPro" id="IPR050092">
    <property type="entry name" value="RNase_H"/>
</dbReference>
<dbReference type="CDD" id="cd09278">
    <property type="entry name" value="RNase_HI_prokaryote_like"/>
    <property type="match status" value="1"/>
</dbReference>
<evidence type="ECO:0000256" key="4">
    <source>
        <dbReference type="ARBA" id="ARBA00011245"/>
    </source>
</evidence>
<keyword evidence="10 11" id="KW-0460">Magnesium</keyword>
<evidence type="ECO:0000313" key="14">
    <source>
        <dbReference type="Proteomes" id="UP000319212"/>
    </source>
</evidence>
<evidence type="ECO:0000256" key="10">
    <source>
        <dbReference type="ARBA" id="ARBA00022842"/>
    </source>
</evidence>
<evidence type="ECO:0000313" key="13">
    <source>
        <dbReference type="EMBL" id="TPG30141.1"/>
    </source>
</evidence>
<evidence type="ECO:0000256" key="8">
    <source>
        <dbReference type="ARBA" id="ARBA00022759"/>
    </source>
</evidence>
<dbReference type="PROSITE" id="PS50879">
    <property type="entry name" value="RNASE_H_1"/>
    <property type="match status" value="1"/>
</dbReference>
<keyword evidence="11" id="KW-0963">Cytoplasm</keyword>
<evidence type="ECO:0000259" key="12">
    <source>
        <dbReference type="PROSITE" id="PS50879"/>
    </source>
</evidence>
<evidence type="ECO:0000256" key="5">
    <source>
        <dbReference type="ARBA" id="ARBA00012180"/>
    </source>
</evidence>
<dbReference type="InterPro" id="IPR012337">
    <property type="entry name" value="RNaseH-like_sf"/>
</dbReference>
<dbReference type="FunFam" id="3.30.420.10:FF:000089">
    <property type="entry name" value="Ribonuclease H"/>
    <property type="match status" value="1"/>
</dbReference>
<dbReference type="AlphaFoldDB" id="A0A502E0U6"/>
<evidence type="ECO:0000256" key="3">
    <source>
        <dbReference type="ARBA" id="ARBA00005300"/>
    </source>
</evidence>
<feature type="binding site" evidence="11">
    <location>
        <position position="47"/>
    </location>
    <ligand>
        <name>Mg(2+)</name>
        <dbReference type="ChEBI" id="CHEBI:18420"/>
        <label>1</label>
    </ligand>
</feature>
<accession>A0A502E0U6</accession>
<dbReference type="GO" id="GO:0004523">
    <property type="term" value="F:RNA-DNA hybrid ribonuclease activity"/>
    <property type="evidence" value="ECO:0007669"/>
    <property type="project" value="UniProtKB-UniRule"/>
</dbReference>
<dbReference type="Proteomes" id="UP000319212">
    <property type="component" value="Unassembled WGS sequence"/>
</dbReference>
<keyword evidence="6 11" id="KW-0540">Nuclease</keyword>
<dbReference type="PANTHER" id="PTHR10642">
    <property type="entry name" value="RIBONUCLEASE H1"/>
    <property type="match status" value="1"/>
</dbReference>
<dbReference type="NCBIfam" id="NF001236">
    <property type="entry name" value="PRK00203.1"/>
    <property type="match status" value="1"/>
</dbReference>
<dbReference type="SUPFAM" id="SSF53098">
    <property type="entry name" value="Ribonuclease H-like"/>
    <property type="match status" value="1"/>
</dbReference>
<dbReference type="GO" id="GO:0005737">
    <property type="term" value="C:cytoplasm"/>
    <property type="evidence" value="ECO:0007669"/>
    <property type="project" value="UniProtKB-SubCell"/>
</dbReference>
<comment type="cofactor">
    <cofactor evidence="11">
        <name>Mg(2+)</name>
        <dbReference type="ChEBI" id="CHEBI:18420"/>
    </cofactor>
    <text evidence="11">Binds 1 Mg(2+) ion per subunit. May bind a second metal ion at a regulatory site, or after substrate binding.</text>
</comment>
<feature type="binding site" evidence="11">
    <location>
        <position position="135"/>
    </location>
    <ligand>
        <name>Mg(2+)</name>
        <dbReference type="ChEBI" id="CHEBI:18420"/>
        <label>2</label>
    </ligand>
</feature>
<sequence>MNEVQIYTDGACKGNPGPGGWGAWLKSGATEKELFGGELVTTNNRMELQAVIEGLAALKRPCKVVLYLDSQYVRQGITEWIKGWKAKGWMTAAKQPVKNVELWKRLDELVQTGGHQIEWRWVKGHSGDPGNERADMLANKGVLRAQGRL</sequence>
<feature type="binding site" evidence="11">
    <location>
        <position position="9"/>
    </location>
    <ligand>
        <name>Mg(2+)</name>
        <dbReference type="ChEBI" id="CHEBI:18420"/>
        <label>1</label>
    </ligand>
</feature>
<comment type="similarity">
    <text evidence="3 11">Belongs to the RNase H family.</text>
</comment>
<keyword evidence="9 11" id="KW-0378">Hydrolase</keyword>
<dbReference type="OrthoDB" id="7845843at2"/>
<comment type="caution">
    <text evidence="13">The sequence shown here is derived from an EMBL/GenBank/DDBJ whole genome shotgun (WGS) entry which is preliminary data.</text>
</comment>
<dbReference type="InterPro" id="IPR022892">
    <property type="entry name" value="RNaseHI"/>
</dbReference>
<dbReference type="RefSeq" id="WP_140838021.1">
    <property type="nucleotide sequence ID" value="NZ_RCZI01000001.1"/>
</dbReference>
<feature type="domain" description="RNase H type-1" evidence="12">
    <location>
        <begin position="1"/>
        <end position="143"/>
    </location>
</feature>
<comment type="function">
    <text evidence="2 11">Endonuclease that specifically degrades the RNA of RNA-DNA hybrids.</text>
</comment>
<evidence type="ECO:0000256" key="6">
    <source>
        <dbReference type="ARBA" id="ARBA00022722"/>
    </source>
</evidence>
<name>A0A502E0U6_9BURK</name>
<comment type="catalytic activity">
    <reaction evidence="1 11">
        <text>Endonucleolytic cleavage to 5'-phosphomonoester.</text>
        <dbReference type="EC" id="3.1.26.4"/>
    </reaction>
</comment>
<dbReference type="InterPro" id="IPR002156">
    <property type="entry name" value="RNaseH_domain"/>
</dbReference>
<dbReference type="EC" id="3.1.26.4" evidence="5 11"/>
<reference evidence="13 14" key="1">
    <citation type="journal article" date="2019" name="Environ. Microbiol.">
        <title>Species interactions and distinct microbial communities in high Arctic permafrost affected cryosols are associated with the CH4 and CO2 gas fluxes.</title>
        <authorList>
            <person name="Altshuler I."/>
            <person name="Hamel J."/>
            <person name="Turney S."/>
            <person name="Magnuson E."/>
            <person name="Levesque R."/>
            <person name="Greer C."/>
            <person name="Whyte L.G."/>
        </authorList>
    </citation>
    <scope>NUCLEOTIDE SEQUENCE [LARGE SCALE GENOMIC DNA]</scope>
    <source>
        <strain evidence="13 14">S06.C</strain>
    </source>
</reference>
<dbReference type="InterPro" id="IPR036397">
    <property type="entry name" value="RNaseH_sf"/>
</dbReference>
<evidence type="ECO:0000256" key="1">
    <source>
        <dbReference type="ARBA" id="ARBA00000077"/>
    </source>
</evidence>
<evidence type="ECO:0000256" key="7">
    <source>
        <dbReference type="ARBA" id="ARBA00022723"/>
    </source>
</evidence>
<dbReference type="GO" id="GO:0003676">
    <property type="term" value="F:nucleic acid binding"/>
    <property type="evidence" value="ECO:0007669"/>
    <property type="project" value="InterPro"/>
</dbReference>
<dbReference type="Pfam" id="PF00075">
    <property type="entry name" value="RNase_H"/>
    <property type="match status" value="1"/>
</dbReference>